<dbReference type="InterPro" id="IPR010982">
    <property type="entry name" value="Lambda_DNA-bd_dom_sf"/>
</dbReference>
<dbReference type="PANTHER" id="PTHR40275:SF1">
    <property type="entry name" value="SSL7038 PROTEIN"/>
    <property type="match status" value="1"/>
</dbReference>
<feature type="domain" description="HTH cro/C1-type" evidence="1">
    <location>
        <begin position="50"/>
        <end position="92"/>
    </location>
</feature>
<dbReference type="GO" id="GO:0003677">
    <property type="term" value="F:DNA binding"/>
    <property type="evidence" value="ECO:0007669"/>
    <property type="project" value="InterPro"/>
</dbReference>
<dbReference type="GeneID" id="98302963"/>
<dbReference type="InterPro" id="IPR001387">
    <property type="entry name" value="Cro/C1-type_HTH"/>
</dbReference>
<reference evidence="2 3" key="1">
    <citation type="submission" date="2017-04" db="EMBL/GenBank/DDBJ databases">
        <title>Kefir bacterial isolates.</title>
        <authorList>
            <person name="Kim Y."/>
            <person name="Blasche S."/>
            <person name="Patil K.R."/>
        </authorList>
    </citation>
    <scope>NUCLEOTIDE SEQUENCE [LARGE SCALE GENOMIC DNA]</scope>
    <source>
        <strain evidence="2 3">KR-2</strain>
    </source>
</reference>
<dbReference type="Proteomes" id="UP000216033">
    <property type="component" value="Unassembled WGS sequence"/>
</dbReference>
<sequence length="104" mass="11186">MKETEQTALHSAAAAQKRRVQEEQLNMAWKNGHIPAFTQALSAIAKAQGMAETANKAGISRQALYKALSDKGNPSLSTLMGIMKALGIQAIFHPTAEDAKQKSH</sequence>
<dbReference type="EMBL" id="NDFP01000003">
    <property type="protein sequence ID" value="PAL27266.1"/>
    <property type="molecule type" value="Genomic_DNA"/>
</dbReference>
<dbReference type="PROSITE" id="PS50943">
    <property type="entry name" value="HTH_CROC1"/>
    <property type="match status" value="1"/>
</dbReference>
<evidence type="ECO:0000313" key="2">
    <source>
        <dbReference type="EMBL" id="PAL27266.1"/>
    </source>
</evidence>
<evidence type="ECO:0000313" key="3">
    <source>
        <dbReference type="Proteomes" id="UP000216033"/>
    </source>
</evidence>
<dbReference type="Gene3D" id="1.10.260.40">
    <property type="entry name" value="lambda repressor-like DNA-binding domains"/>
    <property type="match status" value="1"/>
</dbReference>
<organism evidence="2 3">
    <name type="scientific">Acetobacter syzygii</name>
    <dbReference type="NCBI Taxonomy" id="146476"/>
    <lineage>
        <taxon>Bacteria</taxon>
        <taxon>Pseudomonadati</taxon>
        <taxon>Pseudomonadota</taxon>
        <taxon>Alphaproteobacteria</taxon>
        <taxon>Acetobacterales</taxon>
        <taxon>Acetobacteraceae</taxon>
        <taxon>Acetobacter</taxon>
    </lineage>
</organism>
<dbReference type="RefSeq" id="WP_048854324.1">
    <property type="nucleotide sequence ID" value="NZ_BAMZ01000021.1"/>
</dbReference>
<name>A0A270BSZ3_9PROT</name>
<dbReference type="STRING" id="1231343.Absy_021_086"/>
<keyword evidence="3" id="KW-1185">Reference proteome</keyword>
<comment type="caution">
    <text evidence="2">The sequence shown here is derived from an EMBL/GenBank/DDBJ whole genome shotgun (WGS) entry which is preliminary data.</text>
</comment>
<gene>
    <name evidence="2" type="ORF">B9K05_04685</name>
</gene>
<dbReference type="SUPFAM" id="SSF47413">
    <property type="entry name" value="lambda repressor-like DNA-binding domains"/>
    <property type="match status" value="1"/>
</dbReference>
<dbReference type="InterPro" id="IPR014057">
    <property type="entry name" value="HI1420"/>
</dbReference>
<dbReference type="NCBIfam" id="TIGR02684">
    <property type="entry name" value="dnstrm_HI1420"/>
    <property type="match status" value="1"/>
</dbReference>
<dbReference type="Pfam" id="PF21716">
    <property type="entry name" value="dnstrm_HI1420"/>
    <property type="match status" value="1"/>
</dbReference>
<evidence type="ECO:0000259" key="1">
    <source>
        <dbReference type="PROSITE" id="PS50943"/>
    </source>
</evidence>
<protein>
    <submittedName>
        <fullName evidence="2">Transcriptional regulator</fullName>
    </submittedName>
</protein>
<accession>A0A270BSZ3</accession>
<dbReference type="OrthoDB" id="9798416at2"/>
<dbReference type="AlphaFoldDB" id="A0A270BSZ3"/>
<proteinExistence type="predicted"/>
<dbReference type="CDD" id="cd00093">
    <property type="entry name" value="HTH_XRE"/>
    <property type="match status" value="1"/>
</dbReference>
<dbReference type="PANTHER" id="PTHR40275">
    <property type="entry name" value="SSL7038 PROTEIN"/>
    <property type="match status" value="1"/>
</dbReference>